<dbReference type="PANTHER" id="PTHR42646">
    <property type="entry name" value="FLAP ENDONUCLEASE XNI"/>
    <property type="match status" value="1"/>
</dbReference>
<dbReference type="Pfam" id="PF02739">
    <property type="entry name" value="5_3_exonuc_N"/>
    <property type="match status" value="1"/>
</dbReference>
<dbReference type="PANTHER" id="PTHR42646:SF2">
    <property type="entry name" value="5'-3' EXONUCLEASE FAMILY PROTEIN"/>
    <property type="match status" value="1"/>
</dbReference>
<reference evidence="7" key="1">
    <citation type="journal article" date="2012" name="J. Bacteriol.">
        <title>Genome sequences of type strains of seven species of the marine bacterium Pseudoalteromonas.</title>
        <authorList>
            <person name="Xie B.B."/>
            <person name="Shu Y.L."/>
            <person name="Qin Q.L."/>
            <person name="Rong J.C."/>
            <person name="Zhang X.Y."/>
            <person name="Chen X.L."/>
            <person name="Shi M."/>
            <person name="He H.L."/>
            <person name="Zhou B.C."/>
            <person name="Zhang Y.Z."/>
        </authorList>
    </citation>
    <scope>NUCLEOTIDE SEQUENCE</scope>
    <source>
        <strain evidence="7">DSM 8771</strain>
    </source>
</reference>
<dbReference type="InterPro" id="IPR038969">
    <property type="entry name" value="FEN"/>
</dbReference>
<dbReference type="InterPro" id="IPR002421">
    <property type="entry name" value="5-3_exonuclease"/>
</dbReference>
<dbReference type="CDD" id="cd09898">
    <property type="entry name" value="H3TH_53EXO"/>
    <property type="match status" value="1"/>
</dbReference>
<keyword evidence="1" id="KW-0540">Nuclease</keyword>
<dbReference type="InterPro" id="IPR020046">
    <property type="entry name" value="5-3_exonucl_a-hlix_arch_N"/>
</dbReference>
<dbReference type="AlphaFoldDB" id="A0AAD4AEQ8"/>
<dbReference type="Pfam" id="PF01367">
    <property type="entry name" value="5_3_exonuc"/>
    <property type="match status" value="1"/>
</dbReference>
<dbReference type="InterPro" id="IPR008918">
    <property type="entry name" value="HhH2"/>
</dbReference>
<dbReference type="SUPFAM" id="SSF47807">
    <property type="entry name" value="5' to 3' exonuclease, C-terminal subdomain"/>
    <property type="match status" value="1"/>
</dbReference>
<dbReference type="InterPro" id="IPR029060">
    <property type="entry name" value="PIN-like_dom_sf"/>
</dbReference>
<dbReference type="Gene3D" id="3.40.50.1010">
    <property type="entry name" value="5'-nuclease"/>
    <property type="match status" value="1"/>
</dbReference>
<dbReference type="CDD" id="cd09859">
    <property type="entry name" value="PIN_53EXO"/>
    <property type="match status" value="1"/>
</dbReference>
<dbReference type="FunFam" id="1.10.150.20:FF:000003">
    <property type="entry name" value="DNA polymerase I"/>
    <property type="match status" value="1"/>
</dbReference>
<dbReference type="Gene3D" id="1.10.150.20">
    <property type="entry name" value="5' to 3' exonuclease, C-terminal subdomain"/>
    <property type="match status" value="1"/>
</dbReference>
<sequence length="263" mass="29348">MNKNLVLIDALNLVRRIFAVDLQHSHHGDQQTVLSCKARVKHAAQKIIQITKPTHIIAVFDGDKSWRYHYFEQYKHSRKPMPSLLADNLSTICEAFSELGVTAYRPEQDEADDVIATLAYKAQTGSIPSTIISTDKGFYPLISNYIGVYDYFKKAWVTDEEIQSRFGVPKTSLIELWALAGDKTNDIPGVVGVGSKSAAGLITEFGNVDSAMTHEQLKPALKNKIANGMDNYIISKNLVTLRTDIHLGFNLNQIRLTALDKNI</sequence>
<feature type="domain" description="5'-3' exonuclease" evidence="6">
    <location>
        <begin position="3"/>
        <end position="257"/>
    </location>
</feature>
<dbReference type="GO" id="GO:0008409">
    <property type="term" value="F:5'-3' exonuclease activity"/>
    <property type="evidence" value="ECO:0007669"/>
    <property type="project" value="InterPro"/>
</dbReference>
<dbReference type="EMBL" id="AHBZ03000027">
    <property type="protein sequence ID" value="KAF7764607.1"/>
    <property type="molecule type" value="Genomic_DNA"/>
</dbReference>
<protein>
    <submittedName>
        <fullName evidence="7">Protein Xni</fullName>
    </submittedName>
</protein>
<dbReference type="Proteomes" id="UP000016487">
    <property type="component" value="Unassembled WGS sequence"/>
</dbReference>
<dbReference type="RefSeq" id="WP_010361908.1">
    <property type="nucleotide sequence ID" value="NZ_AHBZ03000027.1"/>
</dbReference>
<evidence type="ECO:0000256" key="3">
    <source>
        <dbReference type="ARBA" id="ARBA00022801"/>
    </source>
</evidence>
<dbReference type="SMART" id="SM00475">
    <property type="entry name" value="53EXOc"/>
    <property type="match status" value="1"/>
</dbReference>
<dbReference type="NCBIfam" id="NF007017">
    <property type="entry name" value="PRK09482.1"/>
    <property type="match status" value="1"/>
</dbReference>
<dbReference type="InterPro" id="IPR020045">
    <property type="entry name" value="DNA_polI_H3TH"/>
</dbReference>
<evidence type="ECO:0000313" key="7">
    <source>
        <dbReference type="EMBL" id="KAF7764607.1"/>
    </source>
</evidence>
<keyword evidence="2" id="KW-0255">Endonuclease</keyword>
<evidence type="ECO:0000259" key="6">
    <source>
        <dbReference type="SMART" id="SM00475"/>
    </source>
</evidence>
<dbReference type="SUPFAM" id="SSF88723">
    <property type="entry name" value="PIN domain-like"/>
    <property type="match status" value="1"/>
</dbReference>
<keyword evidence="5" id="KW-0238">DNA-binding</keyword>
<reference evidence="7" key="2">
    <citation type="submission" date="2015-03" db="EMBL/GenBank/DDBJ databases">
        <title>Genome sequence of Pseudoalteromonas citrea.</title>
        <authorList>
            <person name="Xie B.-B."/>
            <person name="Rong J.-C."/>
            <person name="Qin Q.-L."/>
            <person name="Zhang Y.-Z."/>
        </authorList>
    </citation>
    <scope>NUCLEOTIDE SEQUENCE</scope>
    <source>
        <strain evidence="7">DSM 8771</strain>
    </source>
</reference>
<dbReference type="GO" id="GO:0017108">
    <property type="term" value="F:5'-flap endonuclease activity"/>
    <property type="evidence" value="ECO:0007669"/>
    <property type="project" value="InterPro"/>
</dbReference>
<evidence type="ECO:0000256" key="2">
    <source>
        <dbReference type="ARBA" id="ARBA00022759"/>
    </source>
</evidence>
<name>A0AAD4AEQ8_9GAMM</name>
<gene>
    <name evidence="7" type="primary">xni</name>
    <name evidence="7" type="ORF">PCIT_b0645</name>
</gene>
<evidence type="ECO:0000256" key="5">
    <source>
        <dbReference type="ARBA" id="ARBA00023125"/>
    </source>
</evidence>
<comment type="caution">
    <text evidence="7">The sequence shown here is derived from an EMBL/GenBank/DDBJ whole genome shotgun (WGS) entry which is preliminary data.</text>
</comment>
<evidence type="ECO:0000313" key="8">
    <source>
        <dbReference type="Proteomes" id="UP000016487"/>
    </source>
</evidence>
<evidence type="ECO:0000256" key="1">
    <source>
        <dbReference type="ARBA" id="ARBA00022722"/>
    </source>
</evidence>
<dbReference type="InterPro" id="IPR036279">
    <property type="entry name" value="5-3_exonuclease_C_sf"/>
</dbReference>
<dbReference type="GO" id="GO:0033567">
    <property type="term" value="P:DNA replication, Okazaki fragment processing"/>
    <property type="evidence" value="ECO:0007669"/>
    <property type="project" value="InterPro"/>
</dbReference>
<dbReference type="SMART" id="SM00279">
    <property type="entry name" value="HhH2"/>
    <property type="match status" value="1"/>
</dbReference>
<organism evidence="7 8">
    <name type="scientific">Pseudoalteromonas citrea</name>
    <dbReference type="NCBI Taxonomy" id="43655"/>
    <lineage>
        <taxon>Bacteria</taxon>
        <taxon>Pseudomonadati</taxon>
        <taxon>Pseudomonadota</taxon>
        <taxon>Gammaproteobacteria</taxon>
        <taxon>Alteromonadales</taxon>
        <taxon>Pseudoalteromonadaceae</taxon>
        <taxon>Pseudoalteromonas</taxon>
    </lineage>
</organism>
<accession>A0AAD4AEQ8</accession>
<proteinExistence type="predicted"/>
<keyword evidence="3" id="KW-0378">Hydrolase</keyword>
<dbReference type="GO" id="GO:0003677">
    <property type="term" value="F:DNA binding"/>
    <property type="evidence" value="ECO:0007669"/>
    <property type="project" value="UniProtKB-KW"/>
</dbReference>
<keyword evidence="4" id="KW-0630">Potassium</keyword>
<evidence type="ECO:0000256" key="4">
    <source>
        <dbReference type="ARBA" id="ARBA00022958"/>
    </source>
</evidence>